<proteinExistence type="predicted"/>
<dbReference type="EMBL" id="QYCY01000001">
    <property type="protein sequence ID" value="RLV80757.1"/>
    <property type="molecule type" value="Genomic_DNA"/>
</dbReference>
<evidence type="ECO:0000313" key="2">
    <source>
        <dbReference type="EMBL" id="RLV80757.1"/>
    </source>
</evidence>
<reference evidence="2 3" key="1">
    <citation type="journal article" date="2018" name="J. Biol. Chem.">
        <title>Discovery of the actinoplanic acid pathway in Streptomyces rapamycinicus reveals a genetically conserved synergism with rapamycin.</title>
        <authorList>
            <person name="Mrak P."/>
            <person name="Krastel P."/>
            <person name="Pivk Lukancic P."/>
            <person name="Tao J."/>
            <person name="Pistorius D."/>
            <person name="Moore C.M."/>
        </authorList>
    </citation>
    <scope>NUCLEOTIDE SEQUENCE [LARGE SCALE GENOMIC DNA]</scope>
    <source>
        <strain evidence="2 3">NRRL 5491</strain>
    </source>
</reference>
<feature type="compositionally biased region" description="Low complexity" evidence="1">
    <location>
        <begin position="206"/>
        <end position="218"/>
    </location>
</feature>
<dbReference type="AlphaFoldDB" id="A0A0A0NFZ4"/>
<dbReference type="RefSeq" id="WP_020869603.1">
    <property type="nucleotide sequence ID" value="NC_022785.1"/>
</dbReference>
<accession>A0A0A0NFZ4</accession>
<dbReference type="KEGG" id="src:M271_23260"/>
<evidence type="ECO:0000313" key="3">
    <source>
        <dbReference type="Proteomes" id="UP000281594"/>
    </source>
</evidence>
<dbReference type="eggNOG" id="ENOG5031HN6">
    <property type="taxonomic scope" value="Bacteria"/>
</dbReference>
<name>A0A0A0NFZ4_STRRN</name>
<dbReference type="Proteomes" id="UP000281594">
    <property type="component" value="Unassembled WGS sequence"/>
</dbReference>
<protein>
    <submittedName>
        <fullName evidence="2">Uncharacterized protein</fullName>
    </submittedName>
</protein>
<gene>
    <name evidence="2" type="ORF">D3C57_120270</name>
</gene>
<dbReference type="HOGENOM" id="CLU_098308_0_0_11"/>
<sequence>MDCQLCQRGLREDEAARIACRLCQAALAGQLRELPELYRQLGAELLPGAGDRGPAVSGSRGHGLPVNEDALDLRAWGGMVSALQAHEDDWRRALGMPVAPFRGSVEQTLTAAVEFLAGHLWWACEKYPDVDGLAEDVRRLRGAALSIVDPEDPATKARRIGYCPAVYEDGAVCGAVLRHRPGAGSVECRWCGASYPPSSWSELDRAQQAAATPPASAPGVLGAEEARPSRA</sequence>
<comment type="caution">
    <text evidence="2">The sequence shown here is derived from an EMBL/GenBank/DDBJ whole genome shotgun (WGS) entry which is preliminary data.</text>
</comment>
<organism evidence="2 3">
    <name type="scientific">Streptomyces rapamycinicus (strain ATCC 29253 / DSM 41530 / NRRL 5491 / AYB-994)</name>
    <name type="common">Streptomyces hygroscopicus (strain ATCC 29253)</name>
    <dbReference type="NCBI Taxonomy" id="1343740"/>
    <lineage>
        <taxon>Bacteria</taxon>
        <taxon>Bacillati</taxon>
        <taxon>Actinomycetota</taxon>
        <taxon>Actinomycetes</taxon>
        <taxon>Kitasatosporales</taxon>
        <taxon>Streptomycetaceae</taxon>
        <taxon>Streptomyces</taxon>
        <taxon>Streptomyces violaceusniger group</taxon>
    </lineage>
</organism>
<feature type="region of interest" description="Disordered" evidence="1">
    <location>
        <begin position="198"/>
        <end position="231"/>
    </location>
</feature>
<evidence type="ECO:0000256" key="1">
    <source>
        <dbReference type="SAM" id="MobiDB-lite"/>
    </source>
</evidence>